<dbReference type="Pfam" id="PF16378">
    <property type="entry name" value="DUF4988"/>
    <property type="match status" value="1"/>
</dbReference>
<dbReference type="Gene3D" id="2.60.120.890">
    <property type="entry name" value="BT2081, beta-jelly-roll domain"/>
    <property type="match status" value="1"/>
</dbReference>
<dbReference type="InterPro" id="IPR032149">
    <property type="entry name" value="DUF4988"/>
</dbReference>
<dbReference type="InterPro" id="IPR025112">
    <property type="entry name" value="PCMD"/>
</dbReference>
<dbReference type="Pfam" id="PF13201">
    <property type="entry name" value="PCMD"/>
    <property type="match status" value="1"/>
</dbReference>
<name>A0A9D9NG64_9BACT</name>
<feature type="domain" description="DUF4988" evidence="4">
    <location>
        <begin position="32"/>
        <end position="223"/>
    </location>
</feature>
<sequence>MNLLSIGRRFLCAASVVAMSATVNSCFDDSALKESIDDLNNRVGALEDFRNQVQSEIADLQEIIASLQAKVTVDDVIDNGDGSYTIRFSDGTNVTICDGQDGQDGQNGQDGQDGEDGKDGLTPPEITVIEENGEYYWGRQYPDGSTDFILDDNGNKIPVTADAPQVRINEETGTWEISLDGGLTWSDTGMPSVGIGDSLFLSVEMDDEYVYLTLRDGTVITLPRTMELIFEFVDADDVITLVPGQKAELGFRMSGQKSVTISKPDGWRAAIEGDKFVITAPDAGNIYAETEGLVSVIVISANGQSFLAEQKVKVYVSGELSVDLWKSTASFYYSQAGSDTKLYYKVKEASEWSEVSGQNGLFEIVPTWNQSKNAAGLDIYSLEEGTGIFAGKTYEFELRNGEEVIYSDEFTTEAGDRIPNGDMSNWSMKSGDIPYPNAEGESFWDSGNNSLSVMFGGSHLCIEDPENPGVAYMSAKMVLGAVFAPGNMYVGDFTMDGAMGTASFGKVYDWTARPKGLSVSYKANVGAIDKIGASDPVGSSLSGKQDTTRIYAVVIDWSKQHGVTSGMGDPAGMWDPATATSIEEGAIIGYAMLDITASQADFTTVDIPFVWYDTEAKPAEGNYSVIISCATSKRGDYLTGCSTNELWVDNFEWVY</sequence>
<evidence type="ECO:0000256" key="2">
    <source>
        <dbReference type="SAM" id="SignalP"/>
    </source>
</evidence>
<evidence type="ECO:0000259" key="4">
    <source>
        <dbReference type="Pfam" id="PF16378"/>
    </source>
</evidence>
<protein>
    <submittedName>
        <fullName evidence="5">PCMD domain-containing protein</fullName>
    </submittedName>
</protein>
<dbReference type="InterPro" id="IPR038653">
    <property type="entry name" value="Put_CMD_sf"/>
</dbReference>
<organism evidence="5 6">
    <name type="scientific">Candidatus Merdivivens pullicola</name>
    <dbReference type="NCBI Taxonomy" id="2840872"/>
    <lineage>
        <taxon>Bacteria</taxon>
        <taxon>Pseudomonadati</taxon>
        <taxon>Bacteroidota</taxon>
        <taxon>Bacteroidia</taxon>
        <taxon>Bacteroidales</taxon>
        <taxon>Muribaculaceae</taxon>
        <taxon>Muribaculaceae incertae sedis</taxon>
        <taxon>Candidatus Merdivivens</taxon>
    </lineage>
</organism>
<evidence type="ECO:0000313" key="5">
    <source>
        <dbReference type="EMBL" id="MBO8472339.1"/>
    </source>
</evidence>
<accession>A0A9D9NG64</accession>
<comment type="caution">
    <text evidence="5">The sequence shown here is derived from an EMBL/GenBank/DDBJ whole genome shotgun (WGS) entry which is preliminary data.</text>
</comment>
<dbReference type="Proteomes" id="UP000823604">
    <property type="component" value="Unassembled WGS sequence"/>
</dbReference>
<reference evidence="5" key="2">
    <citation type="journal article" date="2021" name="PeerJ">
        <title>Extensive microbial diversity within the chicken gut microbiome revealed by metagenomics and culture.</title>
        <authorList>
            <person name="Gilroy R."/>
            <person name="Ravi A."/>
            <person name="Getino M."/>
            <person name="Pursley I."/>
            <person name="Horton D.L."/>
            <person name="Alikhan N.F."/>
            <person name="Baker D."/>
            <person name="Gharbi K."/>
            <person name="Hall N."/>
            <person name="Watson M."/>
            <person name="Adriaenssens E.M."/>
            <person name="Foster-Nyarko E."/>
            <person name="Jarju S."/>
            <person name="Secka A."/>
            <person name="Antonio M."/>
            <person name="Oren A."/>
            <person name="Chaudhuri R.R."/>
            <person name="La Ragione R."/>
            <person name="Hildebrand F."/>
            <person name="Pallen M.J."/>
        </authorList>
    </citation>
    <scope>NUCLEOTIDE SEQUENCE</scope>
    <source>
        <strain evidence="5">B1-8020</strain>
    </source>
</reference>
<evidence type="ECO:0000256" key="1">
    <source>
        <dbReference type="SAM" id="MobiDB-lite"/>
    </source>
</evidence>
<feature type="chain" id="PRO_5039040181" evidence="2">
    <location>
        <begin position="21"/>
        <end position="655"/>
    </location>
</feature>
<evidence type="ECO:0000313" key="6">
    <source>
        <dbReference type="Proteomes" id="UP000823604"/>
    </source>
</evidence>
<feature type="domain" description="Putative carbohydrate metabolism" evidence="3">
    <location>
        <begin position="476"/>
        <end position="652"/>
    </location>
</feature>
<proteinExistence type="predicted"/>
<dbReference type="EMBL" id="JADIMA010000016">
    <property type="protein sequence ID" value="MBO8472339.1"/>
    <property type="molecule type" value="Genomic_DNA"/>
</dbReference>
<gene>
    <name evidence="5" type="ORF">IAB81_01740</name>
</gene>
<keyword evidence="2" id="KW-0732">Signal</keyword>
<reference evidence="5" key="1">
    <citation type="submission" date="2020-10" db="EMBL/GenBank/DDBJ databases">
        <authorList>
            <person name="Gilroy R."/>
        </authorList>
    </citation>
    <scope>NUCLEOTIDE SEQUENCE</scope>
    <source>
        <strain evidence="5">B1-8020</strain>
    </source>
</reference>
<feature type="region of interest" description="Disordered" evidence="1">
    <location>
        <begin position="96"/>
        <end position="124"/>
    </location>
</feature>
<feature type="signal peptide" evidence="2">
    <location>
        <begin position="1"/>
        <end position="20"/>
    </location>
</feature>
<dbReference type="AlphaFoldDB" id="A0A9D9NG64"/>
<evidence type="ECO:0000259" key="3">
    <source>
        <dbReference type="Pfam" id="PF13201"/>
    </source>
</evidence>
<feature type="compositionally biased region" description="Low complexity" evidence="1">
    <location>
        <begin position="98"/>
        <end position="110"/>
    </location>
</feature>